<dbReference type="AlphaFoldDB" id="A0A0A7EGJ4"/>
<proteinExistence type="predicted"/>
<protein>
    <submittedName>
        <fullName evidence="1">Uncharacterized protein</fullName>
    </submittedName>
</protein>
<gene>
    <name evidence="1" type="ORF">OM33_08400</name>
</gene>
<reference evidence="1 2" key="1">
    <citation type="submission" date="2014-11" db="EMBL/GenBank/DDBJ databases">
        <title>Complete Genome Sequence of Pseudoalteromonas sp. Strain OCN003 Isolated from Kaneohe Bay, Oahu, Hawaii.</title>
        <authorList>
            <person name="Beurmann S."/>
            <person name="Videau P."/>
            <person name="Ushijima B."/>
            <person name="Smith A.M."/>
            <person name="Aeby G.S."/>
            <person name="Callahan S.M."/>
            <person name="Belcaid M."/>
        </authorList>
    </citation>
    <scope>NUCLEOTIDE SEQUENCE [LARGE SCALE GENOMIC DNA]</scope>
    <source>
        <strain evidence="1 2">OCN003</strain>
    </source>
</reference>
<evidence type="ECO:0000313" key="1">
    <source>
        <dbReference type="EMBL" id="AIY65176.1"/>
    </source>
</evidence>
<dbReference type="Proteomes" id="UP000030341">
    <property type="component" value="Chromosome 1"/>
</dbReference>
<sequence length="153" mass="16288">MALKVDSKTALVQNLKKLKKVTGLNNKEICALAADNGDHILHGNTVTNVLAGKDFQSKTIDAFAAAFNVSPGDMINPLGFNDEGKPIDKGEAFPMDAVETAIDCVLNICHLAGVEDRAWINATIKEAAHEYIQSGPDAAHGYVLTKLKGSNVN</sequence>
<organism evidence="1 2">
    <name type="scientific">Pseudoalteromonas piratica</name>
    <dbReference type="NCBI Taxonomy" id="1348114"/>
    <lineage>
        <taxon>Bacteria</taxon>
        <taxon>Pseudomonadati</taxon>
        <taxon>Pseudomonadota</taxon>
        <taxon>Gammaproteobacteria</taxon>
        <taxon>Alteromonadales</taxon>
        <taxon>Pseudoalteromonadaceae</taxon>
        <taxon>Pseudoalteromonas</taxon>
    </lineage>
</organism>
<dbReference type="EMBL" id="CP009888">
    <property type="protein sequence ID" value="AIY65176.1"/>
    <property type="molecule type" value="Genomic_DNA"/>
</dbReference>
<evidence type="ECO:0000313" key="2">
    <source>
        <dbReference type="Proteomes" id="UP000030341"/>
    </source>
</evidence>
<dbReference type="KEGG" id="pseo:OM33_08400"/>
<name>A0A0A7EGJ4_9GAMM</name>
<dbReference type="OrthoDB" id="9893573at2"/>
<keyword evidence="2" id="KW-1185">Reference proteome</keyword>
<accession>A0A0A7EGJ4</accession>
<dbReference type="HOGENOM" id="CLU_1711718_0_0_6"/>